<comment type="caution">
    <text evidence="1">The sequence shown here is derived from an EMBL/GenBank/DDBJ whole genome shotgun (WGS) entry which is preliminary data.</text>
</comment>
<dbReference type="EMBL" id="JAASRN010000001">
    <property type="protein sequence ID" value="NIK73578.1"/>
    <property type="molecule type" value="Genomic_DNA"/>
</dbReference>
<dbReference type="AlphaFoldDB" id="A0A846MPQ0"/>
<proteinExistence type="predicted"/>
<organism evidence="1 2">
    <name type="scientific">Thermonema lapsum</name>
    <dbReference type="NCBI Taxonomy" id="28195"/>
    <lineage>
        <taxon>Bacteria</taxon>
        <taxon>Pseudomonadati</taxon>
        <taxon>Bacteroidota</taxon>
        <taxon>Cytophagia</taxon>
        <taxon>Cytophagales</taxon>
        <taxon>Thermonemataceae</taxon>
        <taxon>Thermonema</taxon>
    </lineage>
</organism>
<sequence>MWIRKTHAYRVYALIVGWLPVETDTFLQNVVEGLARRPSKCKAFTSTHKVKTCAERRGCYAGYTFPSIILISSSVNSCSSYTNNLFAFLNCWY</sequence>
<dbReference type="Proteomes" id="UP000537126">
    <property type="component" value="Unassembled WGS sequence"/>
</dbReference>
<gene>
    <name evidence="1" type="ORF">FHS56_001064</name>
</gene>
<accession>A0A846MPQ0</accession>
<evidence type="ECO:0000313" key="1">
    <source>
        <dbReference type="EMBL" id="NIK73578.1"/>
    </source>
</evidence>
<keyword evidence="2" id="KW-1185">Reference proteome</keyword>
<evidence type="ECO:0000313" key="2">
    <source>
        <dbReference type="Proteomes" id="UP000537126"/>
    </source>
</evidence>
<protein>
    <submittedName>
        <fullName evidence="1">Uncharacterized protein</fullName>
    </submittedName>
</protein>
<reference evidence="1 2" key="1">
    <citation type="submission" date="2020-03" db="EMBL/GenBank/DDBJ databases">
        <title>Genomic Encyclopedia of Type Strains, Phase IV (KMG-IV): sequencing the most valuable type-strain genomes for metagenomic binning, comparative biology and taxonomic classification.</title>
        <authorList>
            <person name="Goeker M."/>
        </authorList>
    </citation>
    <scope>NUCLEOTIDE SEQUENCE [LARGE SCALE GENOMIC DNA]</scope>
    <source>
        <strain evidence="1 2">DSM 5718</strain>
    </source>
</reference>
<name>A0A846MPQ0_9BACT</name>